<reference evidence="1" key="1">
    <citation type="submission" date="2016-10" db="EMBL/GenBank/DDBJ databases">
        <title>Sequence of Gallionella enrichment culture.</title>
        <authorList>
            <person name="Poehlein A."/>
            <person name="Muehling M."/>
            <person name="Daniel R."/>
        </authorList>
    </citation>
    <scope>NUCLEOTIDE SEQUENCE</scope>
</reference>
<name>A0A1J5P736_9ZZZZ</name>
<dbReference type="AlphaFoldDB" id="A0A1J5P736"/>
<comment type="caution">
    <text evidence="1">The sequence shown here is derived from an EMBL/GenBank/DDBJ whole genome shotgun (WGS) entry which is preliminary data.</text>
</comment>
<gene>
    <name evidence="1" type="ORF">GALL_510210</name>
</gene>
<evidence type="ECO:0000313" key="1">
    <source>
        <dbReference type="EMBL" id="OIQ67401.1"/>
    </source>
</evidence>
<organism evidence="1">
    <name type="scientific">mine drainage metagenome</name>
    <dbReference type="NCBI Taxonomy" id="410659"/>
    <lineage>
        <taxon>unclassified sequences</taxon>
        <taxon>metagenomes</taxon>
        <taxon>ecological metagenomes</taxon>
    </lineage>
</organism>
<proteinExistence type="predicted"/>
<protein>
    <submittedName>
        <fullName evidence="1">Uncharacterized protein</fullName>
    </submittedName>
</protein>
<sequence length="153" mass="16415">MAVRYGRGPALALCAAAGFLLWGSATRAEDASSWREIETKYIFGFTLGSGIGLEGEKEVTVESVGRFGKRDGHYAATETKYEFEFTPSQFIQIEFGAPAGELGMGLTGRPVDVRDIPTADLVLCQLRGRVLPVAAATFAELLLKNVQSVKPGV</sequence>
<dbReference type="EMBL" id="MLJW01005952">
    <property type="protein sequence ID" value="OIQ67401.1"/>
    <property type="molecule type" value="Genomic_DNA"/>
</dbReference>
<accession>A0A1J5P736</accession>